<name>A0ABV7GVK6_9RHOB</name>
<comment type="caution">
    <text evidence="7">The sequence shown here is derived from an EMBL/GenBank/DDBJ whole genome shotgun (WGS) entry which is preliminary data.</text>
</comment>
<evidence type="ECO:0000256" key="2">
    <source>
        <dbReference type="ARBA" id="ARBA00022692"/>
    </source>
</evidence>
<dbReference type="Pfam" id="PF04893">
    <property type="entry name" value="Yip1"/>
    <property type="match status" value="1"/>
</dbReference>
<feature type="transmembrane region" description="Helical" evidence="5">
    <location>
        <begin position="38"/>
        <end position="57"/>
    </location>
</feature>
<feature type="transmembrane region" description="Helical" evidence="5">
    <location>
        <begin position="106"/>
        <end position="128"/>
    </location>
</feature>
<dbReference type="Proteomes" id="UP001595632">
    <property type="component" value="Unassembled WGS sequence"/>
</dbReference>
<evidence type="ECO:0000256" key="1">
    <source>
        <dbReference type="ARBA" id="ARBA00004141"/>
    </source>
</evidence>
<evidence type="ECO:0000256" key="5">
    <source>
        <dbReference type="SAM" id="Phobius"/>
    </source>
</evidence>
<keyword evidence="2 5" id="KW-0812">Transmembrane</keyword>
<sequence>MPDLKTLLGQVWSSIARPRDVARWVMSFDMPLRHRWEVLLLVVVLSVIAAHVSIVYIARAQAFVMGELVLNPWTTGLLQLTVLVAAVFAVQVIGRAMGGQGRLQDAILLVAWLQFCLLCLQVVQTLFLMVMPPIAGLIGIAGFVLFFWLLSNFVAEMHGFRSLGLVFAMIIVSLLSIIFALSLILTLLGFAVPGASFDV</sequence>
<protein>
    <submittedName>
        <fullName evidence="7">YIP1 family protein</fullName>
    </submittedName>
</protein>
<dbReference type="RefSeq" id="WP_275631100.1">
    <property type="nucleotide sequence ID" value="NZ_JARGYD010000001.1"/>
</dbReference>
<keyword evidence="3 5" id="KW-1133">Transmembrane helix</keyword>
<dbReference type="InterPro" id="IPR006977">
    <property type="entry name" value="Yip1_dom"/>
</dbReference>
<feature type="domain" description="Yip1" evidence="6">
    <location>
        <begin position="13"/>
        <end position="184"/>
    </location>
</feature>
<evidence type="ECO:0000313" key="8">
    <source>
        <dbReference type="Proteomes" id="UP001595632"/>
    </source>
</evidence>
<evidence type="ECO:0000256" key="3">
    <source>
        <dbReference type="ARBA" id="ARBA00022989"/>
    </source>
</evidence>
<gene>
    <name evidence="7" type="ORF">ACFOGP_13985</name>
</gene>
<organism evidence="7 8">
    <name type="scientific">Psychromarinibacter halotolerans</name>
    <dbReference type="NCBI Taxonomy" id="1775175"/>
    <lineage>
        <taxon>Bacteria</taxon>
        <taxon>Pseudomonadati</taxon>
        <taxon>Pseudomonadota</taxon>
        <taxon>Alphaproteobacteria</taxon>
        <taxon>Rhodobacterales</taxon>
        <taxon>Paracoccaceae</taxon>
        <taxon>Psychromarinibacter</taxon>
    </lineage>
</organism>
<keyword evidence="8" id="KW-1185">Reference proteome</keyword>
<accession>A0ABV7GVK6</accession>
<comment type="subcellular location">
    <subcellularLocation>
        <location evidence="1">Membrane</location>
        <topology evidence="1">Multi-pass membrane protein</topology>
    </subcellularLocation>
</comment>
<dbReference type="EMBL" id="JBHRTB010000010">
    <property type="protein sequence ID" value="MFC3143827.1"/>
    <property type="molecule type" value="Genomic_DNA"/>
</dbReference>
<evidence type="ECO:0000313" key="7">
    <source>
        <dbReference type="EMBL" id="MFC3143827.1"/>
    </source>
</evidence>
<keyword evidence="4 5" id="KW-0472">Membrane</keyword>
<reference evidence="8" key="1">
    <citation type="journal article" date="2019" name="Int. J. Syst. Evol. Microbiol.">
        <title>The Global Catalogue of Microorganisms (GCM) 10K type strain sequencing project: providing services to taxonomists for standard genome sequencing and annotation.</title>
        <authorList>
            <consortium name="The Broad Institute Genomics Platform"/>
            <consortium name="The Broad Institute Genome Sequencing Center for Infectious Disease"/>
            <person name="Wu L."/>
            <person name="Ma J."/>
        </authorList>
    </citation>
    <scope>NUCLEOTIDE SEQUENCE [LARGE SCALE GENOMIC DNA]</scope>
    <source>
        <strain evidence="8">KCTC 52366</strain>
    </source>
</reference>
<feature type="transmembrane region" description="Helical" evidence="5">
    <location>
        <begin position="77"/>
        <end position="94"/>
    </location>
</feature>
<evidence type="ECO:0000256" key="4">
    <source>
        <dbReference type="ARBA" id="ARBA00023136"/>
    </source>
</evidence>
<evidence type="ECO:0000259" key="6">
    <source>
        <dbReference type="Pfam" id="PF04893"/>
    </source>
</evidence>
<feature type="transmembrane region" description="Helical" evidence="5">
    <location>
        <begin position="134"/>
        <end position="154"/>
    </location>
</feature>
<proteinExistence type="predicted"/>
<feature type="transmembrane region" description="Helical" evidence="5">
    <location>
        <begin position="166"/>
        <end position="192"/>
    </location>
</feature>